<protein>
    <submittedName>
        <fullName evidence="2">FBA_2 domain-containing protein</fullName>
    </submittedName>
</protein>
<reference evidence="2" key="2">
    <citation type="submission" date="2022-06" db="UniProtKB">
        <authorList>
            <consortium name="EnsemblMetazoa"/>
        </authorList>
    </citation>
    <scope>IDENTIFICATION</scope>
    <source>
        <strain evidence="2">DF5081</strain>
    </source>
</reference>
<organism evidence="2 3">
    <name type="scientific">Caenorhabditis japonica</name>
    <dbReference type="NCBI Taxonomy" id="281687"/>
    <lineage>
        <taxon>Eukaryota</taxon>
        <taxon>Metazoa</taxon>
        <taxon>Ecdysozoa</taxon>
        <taxon>Nematoda</taxon>
        <taxon>Chromadorea</taxon>
        <taxon>Rhabditida</taxon>
        <taxon>Rhabditina</taxon>
        <taxon>Rhabditomorpha</taxon>
        <taxon>Rhabditoidea</taxon>
        <taxon>Rhabditidae</taxon>
        <taxon>Peloderinae</taxon>
        <taxon>Caenorhabditis</taxon>
    </lineage>
</organism>
<dbReference type="InterPro" id="IPR012885">
    <property type="entry name" value="F-box_Sdz-33"/>
</dbReference>
<dbReference type="PANTHER" id="PTHR21503">
    <property type="entry name" value="F-BOX-CONTAINING HYPOTHETICAL PROTEIN C.ELEGANS"/>
    <property type="match status" value="1"/>
</dbReference>
<name>A0A8R1IU26_CAEJA</name>
<dbReference type="Pfam" id="PF07735">
    <property type="entry name" value="FBA_2"/>
    <property type="match status" value="1"/>
</dbReference>
<dbReference type="EnsemblMetazoa" id="CJA43264.1">
    <property type="protein sequence ID" value="CJA43264.1"/>
    <property type="gene ID" value="WBGene00219112"/>
</dbReference>
<evidence type="ECO:0000313" key="2">
    <source>
        <dbReference type="EnsemblMetazoa" id="CJA43264.1"/>
    </source>
</evidence>
<keyword evidence="3" id="KW-1185">Reference proteome</keyword>
<sequence>MFRSFHSLGCNVEPMESTKKHVIEFLNNHKIRYLTWKPSSSMTVEDISLVLENLKLDSLEIYYEGKQNLSEIRKWWNLDRLEFNFSKKSVGCMSGIQLTEFSGKVLYLDHCDIRSDDIVKFIRHWMNKHNSRLETLVVDRNHRRLDRNEILRAFETKEWDRNERPLDYVRKLPQTSYAFSWNHKDRDLVREDGMLATIRVKPRQLYFVIWHKVF</sequence>
<proteinExistence type="predicted"/>
<dbReference type="PANTHER" id="PTHR21503:SF8">
    <property type="entry name" value="F-BOX ASSOCIATED DOMAIN-CONTAINING PROTEIN-RELATED"/>
    <property type="match status" value="1"/>
</dbReference>
<dbReference type="Proteomes" id="UP000005237">
    <property type="component" value="Unassembled WGS sequence"/>
</dbReference>
<evidence type="ECO:0000259" key="1">
    <source>
        <dbReference type="Pfam" id="PF07735"/>
    </source>
</evidence>
<reference evidence="3" key="1">
    <citation type="submission" date="2010-08" db="EMBL/GenBank/DDBJ databases">
        <authorList>
            <consortium name="Caenorhabditis japonica Sequencing Consortium"/>
            <person name="Wilson R.K."/>
        </authorList>
    </citation>
    <scope>NUCLEOTIDE SEQUENCE [LARGE SCALE GENOMIC DNA]</scope>
    <source>
        <strain evidence="3">DF5081</strain>
    </source>
</reference>
<accession>A0A8R1IU26</accession>
<dbReference type="AlphaFoldDB" id="A0A8R1IU26"/>
<evidence type="ECO:0000313" key="3">
    <source>
        <dbReference type="Proteomes" id="UP000005237"/>
    </source>
</evidence>
<feature type="domain" description="Sdz-33 F-box" evidence="1">
    <location>
        <begin position="77"/>
        <end position="137"/>
    </location>
</feature>